<feature type="signal peptide" evidence="2">
    <location>
        <begin position="1"/>
        <end position="19"/>
    </location>
</feature>
<gene>
    <name evidence="3" type="ORF">NEMVEDRAFT_v1g244905</name>
</gene>
<feature type="compositionally biased region" description="Low complexity" evidence="1">
    <location>
        <begin position="248"/>
        <end position="273"/>
    </location>
</feature>
<evidence type="ECO:0000256" key="1">
    <source>
        <dbReference type="SAM" id="MobiDB-lite"/>
    </source>
</evidence>
<organism evidence="3 4">
    <name type="scientific">Nematostella vectensis</name>
    <name type="common">Starlet sea anemone</name>
    <dbReference type="NCBI Taxonomy" id="45351"/>
    <lineage>
        <taxon>Eukaryota</taxon>
        <taxon>Metazoa</taxon>
        <taxon>Cnidaria</taxon>
        <taxon>Anthozoa</taxon>
        <taxon>Hexacorallia</taxon>
        <taxon>Actiniaria</taxon>
        <taxon>Edwardsiidae</taxon>
        <taxon>Nematostella</taxon>
    </lineage>
</organism>
<feature type="region of interest" description="Disordered" evidence="1">
    <location>
        <begin position="42"/>
        <end position="285"/>
    </location>
</feature>
<dbReference type="EMBL" id="DS469644">
    <property type="protein sequence ID" value="EDO37563.1"/>
    <property type="molecule type" value="Genomic_DNA"/>
</dbReference>
<sequence length="367" mass="37801">MRVLILALVVALAAYSGSSLQQTGNDSPRARLGRALLRRAREISDKEASASGSGSSGDSSADEQIKEIDTAEDIFVGSGNHASERTDGSSTKRDEIPSGKDHSGRGSGVEPSSVDNDDGSSAAAKLEGSASDESGAESLTVNANKDEIGSGESWGTDQGSTSANDYNSATEASASGVTAEDNSGLSADKTPGQQDKVEGSAEESTENTTQKEDASGQNIIRVTEAKTQVPAETNNMSEEKPAKKSTIAEASGSPAAEASGSGNVVGSASEGSANNEDDSSAEAIRKGMESLSRLLKPVASSLDFELYSGNAKPKEEEEEHNSDVLQAVAVGESEKAEEVKPQKPVAKVKTCKKTCALPMTYDQCANP</sequence>
<feature type="compositionally biased region" description="Basic and acidic residues" evidence="1">
    <location>
        <begin position="82"/>
        <end position="104"/>
    </location>
</feature>
<evidence type="ECO:0000313" key="3">
    <source>
        <dbReference type="EMBL" id="EDO37563.1"/>
    </source>
</evidence>
<dbReference type="HOGENOM" id="CLU_755626_0_0_1"/>
<dbReference type="OrthoDB" id="5985261at2759"/>
<feature type="compositionally biased region" description="Low complexity" evidence="1">
    <location>
        <begin position="49"/>
        <end position="59"/>
    </location>
</feature>
<feature type="compositionally biased region" description="Polar residues" evidence="1">
    <location>
        <begin position="153"/>
        <end position="185"/>
    </location>
</feature>
<evidence type="ECO:0000313" key="4">
    <source>
        <dbReference type="Proteomes" id="UP000001593"/>
    </source>
</evidence>
<reference evidence="3 4" key="1">
    <citation type="journal article" date="2007" name="Science">
        <title>Sea anemone genome reveals ancestral eumetazoan gene repertoire and genomic organization.</title>
        <authorList>
            <person name="Putnam N.H."/>
            <person name="Srivastava M."/>
            <person name="Hellsten U."/>
            <person name="Dirks B."/>
            <person name="Chapman J."/>
            <person name="Salamov A."/>
            <person name="Terry A."/>
            <person name="Shapiro H."/>
            <person name="Lindquist E."/>
            <person name="Kapitonov V.V."/>
            <person name="Jurka J."/>
            <person name="Genikhovich G."/>
            <person name="Grigoriev I.V."/>
            <person name="Lucas S.M."/>
            <person name="Steele R.E."/>
            <person name="Finnerty J.R."/>
            <person name="Technau U."/>
            <person name="Martindale M.Q."/>
            <person name="Rokhsar D.S."/>
        </authorList>
    </citation>
    <scope>NUCLEOTIDE SEQUENCE [LARGE SCALE GENOMIC DNA]</scope>
    <source>
        <strain evidence="4">CH2 X CH6</strain>
    </source>
</reference>
<feature type="compositionally biased region" description="Low complexity" evidence="1">
    <location>
        <begin position="127"/>
        <end position="138"/>
    </location>
</feature>
<dbReference type="InParanoid" id="A7SFH9"/>
<keyword evidence="2" id="KW-0732">Signal</keyword>
<dbReference type="Proteomes" id="UP000001593">
    <property type="component" value="Unassembled WGS sequence"/>
</dbReference>
<dbReference type="KEGG" id="nve:5509086"/>
<evidence type="ECO:0000256" key="2">
    <source>
        <dbReference type="SAM" id="SignalP"/>
    </source>
</evidence>
<accession>A7SFH9</accession>
<name>A7SFH9_NEMVE</name>
<feature type="chain" id="PRO_5002714352" evidence="2">
    <location>
        <begin position="20"/>
        <end position="367"/>
    </location>
</feature>
<protein>
    <submittedName>
        <fullName evidence="3">Uncharacterized protein</fullName>
    </submittedName>
</protein>
<proteinExistence type="predicted"/>
<dbReference type="AlphaFoldDB" id="A7SFH9"/>
<dbReference type="OMA" id="QCAVPRC"/>
<feature type="non-terminal residue" evidence="3">
    <location>
        <position position="367"/>
    </location>
</feature>
<keyword evidence="4" id="KW-1185">Reference proteome</keyword>